<protein>
    <submittedName>
        <fullName evidence="2">Uncharacterized protein</fullName>
    </submittedName>
</protein>
<reference evidence="2 3" key="1">
    <citation type="journal article" date="2019" name="Sci. Rep.">
        <title>Orb-weaving spider Araneus ventricosus genome elucidates the spidroin gene catalogue.</title>
        <authorList>
            <person name="Kono N."/>
            <person name="Nakamura H."/>
            <person name="Ohtoshi R."/>
            <person name="Moran D.A.P."/>
            <person name="Shinohara A."/>
            <person name="Yoshida Y."/>
            <person name="Fujiwara M."/>
            <person name="Mori M."/>
            <person name="Tomita M."/>
            <person name="Arakawa K."/>
        </authorList>
    </citation>
    <scope>NUCLEOTIDE SEQUENCE [LARGE SCALE GENOMIC DNA]</scope>
</reference>
<evidence type="ECO:0000256" key="1">
    <source>
        <dbReference type="SAM" id="MobiDB-lite"/>
    </source>
</evidence>
<feature type="region of interest" description="Disordered" evidence="1">
    <location>
        <begin position="146"/>
        <end position="168"/>
    </location>
</feature>
<dbReference type="Proteomes" id="UP000499080">
    <property type="component" value="Unassembled WGS sequence"/>
</dbReference>
<sequence>MYFRLKKPLNWEKLEKPSFMYMPSPERKSSLFPLHPQCPKSFIKTLPSLSVFHSHVQYWIPYAILRGLLNSLWTQSRNPVSRHLFVNSLNVVYPRSSLPIIWVSAESTRGNRFTIKYKGLGPRWTRGKRIWRCHKSPSASQISWSREKEAANGEGNHPRIEMNFDSTI</sequence>
<keyword evidence="3" id="KW-1185">Reference proteome</keyword>
<feature type="compositionally biased region" description="Basic and acidic residues" evidence="1">
    <location>
        <begin position="146"/>
        <end position="162"/>
    </location>
</feature>
<proteinExistence type="predicted"/>
<evidence type="ECO:0000313" key="2">
    <source>
        <dbReference type="EMBL" id="GBM07223.1"/>
    </source>
</evidence>
<dbReference type="EMBL" id="BGPR01000240">
    <property type="protein sequence ID" value="GBM07223.1"/>
    <property type="molecule type" value="Genomic_DNA"/>
</dbReference>
<dbReference type="AlphaFoldDB" id="A0A4Y2CS75"/>
<accession>A0A4Y2CS75</accession>
<organism evidence="2 3">
    <name type="scientific">Araneus ventricosus</name>
    <name type="common">Orbweaver spider</name>
    <name type="synonym">Epeira ventricosa</name>
    <dbReference type="NCBI Taxonomy" id="182803"/>
    <lineage>
        <taxon>Eukaryota</taxon>
        <taxon>Metazoa</taxon>
        <taxon>Ecdysozoa</taxon>
        <taxon>Arthropoda</taxon>
        <taxon>Chelicerata</taxon>
        <taxon>Arachnida</taxon>
        <taxon>Araneae</taxon>
        <taxon>Araneomorphae</taxon>
        <taxon>Entelegynae</taxon>
        <taxon>Araneoidea</taxon>
        <taxon>Araneidae</taxon>
        <taxon>Araneus</taxon>
    </lineage>
</organism>
<name>A0A4Y2CS75_ARAVE</name>
<comment type="caution">
    <text evidence="2">The sequence shown here is derived from an EMBL/GenBank/DDBJ whole genome shotgun (WGS) entry which is preliminary data.</text>
</comment>
<gene>
    <name evidence="2" type="ORF">AVEN_25480_1</name>
</gene>
<evidence type="ECO:0000313" key="3">
    <source>
        <dbReference type="Proteomes" id="UP000499080"/>
    </source>
</evidence>